<dbReference type="Proteomes" id="UP000077521">
    <property type="component" value="Unassembled WGS sequence"/>
</dbReference>
<gene>
    <name evidence="2" type="ORF">A4X13_0g1267</name>
</gene>
<proteinExistence type="predicted"/>
<accession>A0A177TV38</accession>
<dbReference type="Gene3D" id="1.10.472.80">
    <property type="entry name" value="Ypt/Rab-GAP domain of gyp1p, domain 3"/>
    <property type="match status" value="1"/>
</dbReference>
<feature type="compositionally biased region" description="Polar residues" evidence="1">
    <location>
        <begin position="81"/>
        <end position="110"/>
    </location>
</feature>
<evidence type="ECO:0000313" key="2">
    <source>
        <dbReference type="EMBL" id="KAE8259051.1"/>
    </source>
</evidence>
<dbReference type="InterPro" id="IPR035969">
    <property type="entry name" value="Rab-GAP_TBC_sf"/>
</dbReference>
<feature type="compositionally biased region" description="Polar residues" evidence="1">
    <location>
        <begin position="591"/>
        <end position="609"/>
    </location>
</feature>
<feature type="compositionally biased region" description="Low complexity" evidence="1">
    <location>
        <begin position="224"/>
        <end position="236"/>
    </location>
</feature>
<dbReference type="PROSITE" id="PS50086">
    <property type="entry name" value="TBC_RABGAP"/>
    <property type="match status" value="1"/>
</dbReference>
<dbReference type="FunFam" id="1.10.8.270:FF:000023">
    <property type="entry name" value="TBC domain-containing protein C1778.09"/>
    <property type="match status" value="1"/>
</dbReference>
<dbReference type="EMBL" id="LWDF02000048">
    <property type="protein sequence ID" value="KAE8259051.1"/>
    <property type="molecule type" value="Genomic_DNA"/>
</dbReference>
<dbReference type="SMART" id="SM00164">
    <property type="entry name" value="TBC"/>
    <property type="match status" value="1"/>
</dbReference>
<dbReference type="Pfam" id="PF00566">
    <property type="entry name" value="RabGAP-TBC"/>
    <property type="match status" value="1"/>
</dbReference>
<comment type="caution">
    <text evidence="2">The sequence shown here is derived from an EMBL/GenBank/DDBJ whole genome shotgun (WGS) entry which is preliminary data.</text>
</comment>
<feature type="compositionally biased region" description="Basic residues" evidence="1">
    <location>
        <begin position="637"/>
        <end position="647"/>
    </location>
</feature>
<evidence type="ECO:0000256" key="1">
    <source>
        <dbReference type="SAM" id="MobiDB-lite"/>
    </source>
</evidence>
<protein>
    <submittedName>
        <fullName evidence="2">Uncharacterized protein</fullName>
    </submittedName>
</protein>
<dbReference type="InterPro" id="IPR000195">
    <property type="entry name" value="Rab-GAP-TBC_dom"/>
</dbReference>
<keyword evidence="3" id="KW-1185">Reference proteome</keyword>
<feature type="compositionally biased region" description="Polar residues" evidence="1">
    <location>
        <begin position="140"/>
        <end position="151"/>
    </location>
</feature>
<sequence length="744" mass="80401">MPPTATTLSPSPASPLGITHPNPSESWTAPDDIDGALIRRTYAHFDLIGVHGDGITDGIELTRERTHPLPFAWSTDRRSQSRASNSRPLATSSSGSPLNNAESSSTTTARNGVRLKKLILAPQPQATTTTTISFGAMPSPSAQSHATTVSDYMSVEGGGPQSTTPQPPLPPEFNLTPATPLLEANNSFSSSAGFPRSSAPSPSTLHGGAGGSTPADSQPPSPTSPTSASAPPVTAKATKKEEEERLLDERLRITDRYGFFANSLATSSHAKAVVLPSNSEIPDPVRTVLLRREHESALRQRERIRIDKWARMLTVSERDDGGNAILYTFRDKAGIGSVAGTGRSKKLRRRCYKGIPDRWRSVAWLALLERRTVGPNGEGNQSPPFSELVSRYDRLLGEASSFDVQIDLDVPRTMSGHLLFHTRYGQGQRALFHVLHAFSLHCPECGYCQGMGPIAASLLCYLEPSRAYVALVRLHDVHRLHDIFASGFPGLLENFYVQEQLIRWLFPPLAAMLDEHGIDSSSFATKWYITLFANSVPFETQLRMWDVVFLDGQDALVGIALGVLHGIQNRLLIGDTIAFDTEPWYEDAVSQPPSSSHLESNSHTASENGNGNGSGPHYANGNGHASEKSDDANVNKPSKRRAGRLNKRPSALSDRSRTKKKQQQTHLSAKTNGSAVSSGDIQQGPTTPSFESVLGALTSYVVPASDGALMGWVSDLMARTEVRARMKAARVEWAALKAGAGKGK</sequence>
<feature type="compositionally biased region" description="Low complexity" evidence="1">
    <location>
        <begin position="187"/>
        <end position="203"/>
    </location>
</feature>
<dbReference type="AlphaFoldDB" id="A0A177TV38"/>
<feature type="compositionally biased region" description="Polar residues" evidence="1">
    <location>
        <begin position="664"/>
        <end position="687"/>
    </location>
</feature>
<name>A0A177TV38_9BASI</name>
<dbReference type="SUPFAM" id="SSF47923">
    <property type="entry name" value="Ypt/Rab-GAP domain of gyp1p"/>
    <property type="match status" value="2"/>
</dbReference>
<dbReference type="Gene3D" id="1.10.8.270">
    <property type="entry name" value="putative rabgap domain of human tbc1 domain family member 14 like domains"/>
    <property type="match status" value="1"/>
</dbReference>
<evidence type="ECO:0000313" key="3">
    <source>
        <dbReference type="Proteomes" id="UP000077521"/>
    </source>
</evidence>
<dbReference type="PANTHER" id="PTHR47219:SF9">
    <property type="entry name" value="GTPASE ACTIVATING PROTEIN AND CENTROSOME-ASSOCIATED, ISOFORM B"/>
    <property type="match status" value="1"/>
</dbReference>
<dbReference type="GO" id="GO:0031267">
    <property type="term" value="F:small GTPase binding"/>
    <property type="evidence" value="ECO:0007669"/>
    <property type="project" value="TreeGrafter"/>
</dbReference>
<reference evidence="2" key="1">
    <citation type="submission" date="2016-04" db="EMBL/GenBank/DDBJ databases">
        <authorList>
            <person name="Nguyen H.D."/>
            <person name="Samba Siva P."/>
            <person name="Cullis J."/>
            <person name="Levesque C.A."/>
            <person name="Hambleton S."/>
        </authorList>
    </citation>
    <scope>NUCLEOTIDE SEQUENCE</scope>
    <source>
        <strain evidence="2">DAOMC 236416</strain>
    </source>
</reference>
<feature type="compositionally biased region" description="Low complexity" evidence="1">
    <location>
        <begin position="1"/>
        <end position="16"/>
    </location>
</feature>
<feature type="region of interest" description="Disordered" evidence="1">
    <location>
        <begin position="71"/>
        <end position="110"/>
    </location>
</feature>
<reference evidence="2" key="2">
    <citation type="journal article" date="2019" name="IMA Fungus">
        <title>Genome sequencing and comparison of five Tilletia species to identify candidate genes for the detection of regulated species infecting wheat.</title>
        <authorList>
            <person name="Nguyen H.D.T."/>
            <person name="Sultana T."/>
            <person name="Kesanakurti P."/>
            <person name="Hambleton S."/>
        </authorList>
    </citation>
    <scope>NUCLEOTIDE SEQUENCE</scope>
    <source>
        <strain evidence="2">DAOMC 236416</strain>
    </source>
</reference>
<dbReference type="PANTHER" id="PTHR47219">
    <property type="entry name" value="RAB GTPASE-ACTIVATING PROTEIN 1-LIKE"/>
    <property type="match status" value="1"/>
</dbReference>
<dbReference type="GO" id="GO:0005096">
    <property type="term" value="F:GTPase activator activity"/>
    <property type="evidence" value="ECO:0007669"/>
    <property type="project" value="TreeGrafter"/>
</dbReference>
<feature type="region of interest" description="Disordered" evidence="1">
    <location>
        <begin position="588"/>
        <end position="687"/>
    </location>
</feature>
<organism evidence="2 3">
    <name type="scientific">Tilletia indica</name>
    <dbReference type="NCBI Taxonomy" id="43049"/>
    <lineage>
        <taxon>Eukaryota</taxon>
        <taxon>Fungi</taxon>
        <taxon>Dikarya</taxon>
        <taxon>Basidiomycota</taxon>
        <taxon>Ustilaginomycotina</taxon>
        <taxon>Exobasidiomycetes</taxon>
        <taxon>Tilletiales</taxon>
        <taxon>Tilletiaceae</taxon>
        <taxon>Tilletia</taxon>
    </lineage>
</organism>
<feature type="region of interest" description="Disordered" evidence="1">
    <location>
        <begin position="1"/>
        <end position="30"/>
    </location>
</feature>
<feature type="region of interest" description="Disordered" evidence="1">
    <location>
        <begin position="130"/>
        <end position="245"/>
    </location>
</feature>
<dbReference type="InterPro" id="IPR050302">
    <property type="entry name" value="Rab_GAP_TBC_domain"/>
</dbReference>